<evidence type="ECO:0000256" key="1">
    <source>
        <dbReference type="SAM" id="SignalP"/>
    </source>
</evidence>
<dbReference type="Pfam" id="PF11008">
    <property type="entry name" value="DUF2846"/>
    <property type="match status" value="1"/>
</dbReference>
<dbReference type="AlphaFoldDB" id="A0A6P1BTV2"/>
<dbReference type="RefSeq" id="WP_163161334.1">
    <property type="nucleotide sequence ID" value="NZ_VKHP01000270.1"/>
</dbReference>
<dbReference type="PROSITE" id="PS51257">
    <property type="entry name" value="PROKAR_LIPOPROTEIN"/>
    <property type="match status" value="1"/>
</dbReference>
<evidence type="ECO:0000313" key="3">
    <source>
        <dbReference type="EMBL" id="NEV01749.1"/>
    </source>
</evidence>
<sequence>MFGRYAALLAGVLMVAGCVSDGVGTDYAATSQKFGPPKPGHSRVVVLQEKRKGLSMAICACDVKLDGEPIGKIAIGTYAFADRPAGRHQLVASEVMFPGETTHNFATEPGRTYFFLVKSSERHDSVAGVTLVGGLVGAVVASAATANAGNPGPADFVALDEATARTTLADLQLAQ</sequence>
<feature type="domain" description="DUF2846" evidence="2">
    <location>
        <begin position="40"/>
        <end position="123"/>
    </location>
</feature>
<evidence type="ECO:0000259" key="2">
    <source>
        <dbReference type="Pfam" id="PF11008"/>
    </source>
</evidence>
<dbReference type="InterPro" id="IPR022548">
    <property type="entry name" value="DUF2846"/>
</dbReference>
<gene>
    <name evidence="3" type="ORF">FNJ47_39790</name>
</gene>
<feature type="chain" id="PRO_5027118733" evidence="1">
    <location>
        <begin position="22"/>
        <end position="175"/>
    </location>
</feature>
<dbReference type="EMBL" id="VKHP01000270">
    <property type="protein sequence ID" value="NEV01749.1"/>
    <property type="molecule type" value="Genomic_DNA"/>
</dbReference>
<feature type="signal peptide" evidence="1">
    <location>
        <begin position="1"/>
        <end position="21"/>
    </location>
</feature>
<keyword evidence="4" id="KW-1185">Reference proteome</keyword>
<accession>A0A6P1BTV2</accession>
<comment type="caution">
    <text evidence="3">The sequence shown here is derived from an EMBL/GenBank/DDBJ whole genome shotgun (WGS) entry which is preliminary data.</text>
</comment>
<dbReference type="Proteomes" id="UP000468531">
    <property type="component" value="Unassembled WGS sequence"/>
</dbReference>
<protein>
    <submittedName>
        <fullName evidence="3">DUF2846 domain-containing protein</fullName>
    </submittedName>
</protein>
<proteinExistence type="predicted"/>
<name>A0A6P1BTV2_9BRAD</name>
<evidence type="ECO:0000313" key="4">
    <source>
        <dbReference type="Proteomes" id="UP000468531"/>
    </source>
</evidence>
<reference evidence="3 4" key="1">
    <citation type="journal article" date="2020" name="Arch. Microbiol.">
        <title>Bradyrhizobium uaiense sp. nov., a new highly efficient cowpea symbiont.</title>
        <authorList>
            <person name="Cabral Michel D."/>
            <person name="Azarias Guimaraes A."/>
            <person name="Martins da Costa E."/>
            <person name="Soares de Carvalho T."/>
            <person name="Balsanelli E."/>
            <person name="Willems A."/>
            <person name="Maltempi de Souza E."/>
            <person name="de Souza Moreira F.M."/>
        </authorList>
    </citation>
    <scope>NUCLEOTIDE SEQUENCE [LARGE SCALE GENOMIC DNA]</scope>
    <source>
        <strain evidence="3 4">UFLA 03-164</strain>
    </source>
</reference>
<keyword evidence="1" id="KW-0732">Signal</keyword>
<organism evidence="3 4">
    <name type="scientific">Bradyrhizobium uaiense</name>
    <dbReference type="NCBI Taxonomy" id="2594946"/>
    <lineage>
        <taxon>Bacteria</taxon>
        <taxon>Pseudomonadati</taxon>
        <taxon>Pseudomonadota</taxon>
        <taxon>Alphaproteobacteria</taxon>
        <taxon>Hyphomicrobiales</taxon>
        <taxon>Nitrobacteraceae</taxon>
        <taxon>Bradyrhizobium</taxon>
    </lineage>
</organism>